<dbReference type="Gramene" id="ONK72735">
    <property type="protein sequence ID" value="ONK72735"/>
    <property type="gene ID" value="A4U43_C04F22630"/>
</dbReference>
<evidence type="ECO:0000256" key="2">
    <source>
        <dbReference type="SAM" id="Phobius"/>
    </source>
</evidence>
<sequence length="114" mass="12385">MRHPVRPVGMGLLITQLNRLENIGLIDESSPGRETMAPGVNEDTVDPSTNLEASRHPGKEPIGANDVVEGRARTPSEQMDNGADGRILEDMPSLCSFFVFILELAFIVCILLAL</sequence>
<feature type="region of interest" description="Disordered" evidence="1">
    <location>
        <begin position="28"/>
        <end position="65"/>
    </location>
</feature>
<keyword evidence="4" id="KW-1185">Reference proteome</keyword>
<feature type="transmembrane region" description="Helical" evidence="2">
    <location>
        <begin position="94"/>
        <end position="113"/>
    </location>
</feature>
<dbReference type="Proteomes" id="UP000243459">
    <property type="component" value="Chromosome 4"/>
</dbReference>
<organism evidence="3 4">
    <name type="scientific">Asparagus officinalis</name>
    <name type="common">Garden asparagus</name>
    <dbReference type="NCBI Taxonomy" id="4686"/>
    <lineage>
        <taxon>Eukaryota</taxon>
        <taxon>Viridiplantae</taxon>
        <taxon>Streptophyta</taxon>
        <taxon>Embryophyta</taxon>
        <taxon>Tracheophyta</taxon>
        <taxon>Spermatophyta</taxon>
        <taxon>Magnoliopsida</taxon>
        <taxon>Liliopsida</taxon>
        <taxon>Asparagales</taxon>
        <taxon>Asparagaceae</taxon>
        <taxon>Asparagoideae</taxon>
        <taxon>Asparagus</taxon>
    </lineage>
</organism>
<keyword evidence="2" id="KW-0472">Membrane</keyword>
<evidence type="ECO:0000256" key="1">
    <source>
        <dbReference type="SAM" id="MobiDB-lite"/>
    </source>
</evidence>
<accession>A0A5P1F2Z8</accession>
<dbReference type="EMBL" id="CM007384">
    <property type="protein sequence ID" value="ONK72735.1"/>
    <property type="molecule type" value="Genomic_DNA"/>
</dbReference>
<keyword evidence="2" id="KW-0812">Transmembrane</keyword>
<name>A0A5P1F2Z8_ASPOF</name>
<keyword evidence="2" id="KW-1133">Transmembrane helix</keyword>
<evidence type="ECO:0000313" key="4">
    <source>
        <dbReference type="Proteomes" id="UP000243459"/>
    </source>
</evidence>
<proteinExistence type="predicted"/>
<gene>
    <name evidence="3" type="ORF">A4U43_C04F22630</name>
</gene>
<protein>
    <submittedName>
        <fullName evidence="3">Uncharacterized protein</fullName>
    </submittedName>
</protein>
<evidence type="ECO:0000313" key="3">
    <source>
        <dbReference type="EMBL" id="ONK72735.1"/>
    </source>
</evidence>
<reference evidence="4" key="1">
    <citation type="journal article" date="2017" name="Nat. Commun.">
        <title>The asparagus genome sheds light on the origin and evolution of a young Y chromosome.</title>
        <authorList>
            <person name="Harkess A."/>
            <person name="Zhou J."/>
            <person name="Xu C."/>
            <person name="Bowers J.E."/>
            <person name="Van der Hulst R."/>
            <person name="Ayyampalayam S."/>
            <person name="Mercati F."/>
            <person name="Riccardi P."/>
            <person name="McKain M.R."/>
            <person name="Kakrana A."/>
            <person name="Tang H."/>
            <person name="Ray J."/>
            <person name="Groenendijk J."/>
            <person name="Arikit S."/>
            <person name="Mathioni S.M."/>
            <person name="Nakano M."/>
            <person name="Shan H."/>
            <person name="Telgmann-Rauber A."/>
            <person name="Kanno A."/>
            <person name="Yue Z."/>
            <person name="Chen H."/>
            <person name="Li W."/>
            <person name="Chen Y."/>
            <person name="Xu X."/>
            <person name="Zhang Y."/>
            <person name="Luo S."/>
            <person name="Chen H."/>
            <person name="Gao J."/>
            <person name="Mao Z."/>
            <person name="Pires J.C."/>
            <person name="Luo M."/>
            <person name="Kudrna D."/>
            <person name="Wing R.A."/>
            <person name="Meyers B.C."/>
            <person name="Yi K."/>
            <person name="Kong H."/>
            <person name="Lavrijsen P."/>
            <person name="Sunseri F."/>
            <person name="Falavigna A."/>
            <person name="Ye Y."/>
            <person name="Leebens-Mack J.H."/>
            <person name="Chen G."/>
        </authorList>
    </citation>
    <scope>NUCLEOTIDE SEQUENCE [LARGE SCALE GENOMIC DNA]</scope>
    <source>
        <strain evidence="4">cv. DH0086</strain>
    </source>
</reference>
<dbReference type="AlphaFoldDB" id="A0A5P1F2Z8"/>